<organism evidence="3 4">
    <name type="scientific">Argiope bruennichi</name>
    <name type="common">Wasp spider</name>
    <name type="synonym">Aranea bruennichi</name>
    <dbReference type="NCBI Taxonomy" id="94029"/>
    <lineage>
        <taxon>Eukaryota</taxon>
        <taxon>Metazoa</taxon>
        <taxon>Ecdysozoa</taxon>
        <taxon>Arthropoda</taxon>
        <taxon>Chelicerata</taxon>
        <taxon>Arachnida</taxon>
        <taxon>Araneae</taxon>
        <taxon>Araneomorphae</taxon>
        <taxon>Entelegynae</taxon>
        <taxon>Araneoidea</taxon>
        <taxon>Araneidae</taxon>
        <taxon>Argiope</taxon>
    </lineage>
</organism>
<accession>A0A8T0FR14</accession>
<evidence type="ECO:0000256" key="1">
    <source>
        <dbReference type="SAM" id="MobiDB-lite"/>
    </source>
</evidence>
<feature type="compositionally biased region" description="Low complexity" evidence="1">
    <location>
        <begin position="291"/>
        <end position="307"/>
    </location>
</feature>
<dbReference type="PROSITE" id="PS00028">
    <property type="entry name" value="ZINC_FINGER_C2H2_1"/>
    <property type="match status" value="1"/>
</dbReference>
<evidence type="ECO:0000259" key="2">
    <source>
        <dbReference type="PROSITE" id="PS00028"/>
    </source>
</evidence>
<feature type="region of interest" description="Disordered" evidence="1">
    <location>
        <begin position="210"/>
        <end position="317"/>
    </location>
</feature>
<sequence>MNCSTTFESHIKGKRHLKNKRKGYSVEQKYEYSNEEPAIQKLLDKETRPIAGLEHLVENVYSNQPPTYHCFLCSINFPASEWLIDHIMGLKHQMAFLKMHNIEQDFLKESSIRPKSLLLPIVQDLISKYEQEHGRGKMSVRKVKEKSGSTFPCIKNGNNEEISFHSKLVKFQDILLPQRSPDILAPKSSLDLLLLQDTLGTLLPPIPPSDNLLPPIPPSDNLLPPIPPSDTTPPRFPQHSFPDSTIRQSSPPPGPFRHSPSPNSSLRQSPSPNFSPAPMSSRCSSPSYFHPPRSSRYSQSFSRYSPPKSARMKEQNFKSEWQKVSVFEERQRKYDEDKWRKIEPTTFCRQASTHQRIPNSKSEQANNYSYSQLFTDERKNCSNLRAILDQKKGLRVISRANAHDPSEQMPQNFIFDETYPPNVPDKKIYLDRKLSLKAYERTFQNNNTTDILSKNDQFAHSLDKFIERYKNRKTTQQENPSSHLMSSEQYCDVIISPYNQLNISPYKNTPERISFKDYEAVEQENDCLKYVHLNHLMSPEQNIGDTVSPYHQLNSSSYKNTSERTSFNSECSQSENGTLPFFNIVRDSSVIPGLTLTEKSHASYTAAINEYTEKARDILGNNMPSKSSYEKKD</sequence>
<dbReference type="Proteomes" id="UP000807504">
    <property type="component" value="Unassembled WGS sequence"/>
</dbReference>
<dbReference type="InterPro" id="IPR013087">
    <property type="entry name" value="Znf_C2H2_type"/>
</dbReference>
<keyword evidence="4" id="KW-1185">Reference proteome</keyword>
<reference evidence="3" key="1">
    <citation type="journal article" date="2020" name="bioRxiv">
        <title>Chromosome-level reference genome of the European wasp spider Argiope bruennichi: a resource for studies on range expansion and evolutionary adaptation.</title>
        <authorList>
            <person name="Sheffer M.M."/>
            <person name="Hoppe A."/>
            <person name="Krehenwinkel H."/>
            <person name="Uhl G."/>
            <person name="Kuss A.W."/>
            <person name="Jensen L."/>
            <person name="Jensen C."/>
            <person name="Gillespie R.G."/>
            <person name="Hoff K.J."/>
            <person name="Prost S."/>
        </authorList>
    </citation>
    <scope>NUCLEOTIDE SEQUENCE</scope>
</reference>
<protein>
    <recommendedName>
        <fullName evidence="2">C2H2-type domain-containing protein</fullName>
    </recommendedName>
</protein>
<reference evidence="3" key="2">
    <citation type="submission" date="2020-06" db="EMBL/GenBank/DDBJ databases">
        <authorList>
            <person name="Sheffer M."/>
        </authorList>
    </citation>
    <scope>NUCLEOTIDE SEQUENCE</scope>
</reference>
<feature type="domain" description="C2H2-type" evidence="2">
    <location>
        <begin position="70"/>
        <end position="92"/>
    </location>
</feature>
<gene>
    <name evidence="3" type="ORF">HNY73_004770</name>
</gene>
<evidence type="ECO:0000313" key="3">
    <source>
        <dbReference type="EMBL" id="KAF8793266.1"/>
    </source>
</evidence>
<feature type="compositionally biased region" description="Pro residues" evidence="1">
    <location>
        <begin position="210"/>
        <end position="236"/>
    </location>
</feature>
<dbReference type="AlphaFoldDB" id="A0A8T0FR14"/>
<evidence type="ECO:0000313" key="4">
    <source>
        <dbReference type="Proteomes" id="UP000807504"/>
    </source>
</evidence>
<name>A0A8T0FR14_ARGBR</name>
<feature type="compositionally biased region" description="Polar residues" evidence="1">
    <location>
        <begin position="263"/>
        <end position="274"/>
    </location>
</feature>
<proteinExistence type="predicted"/>
<dbReference type="EMBL" id="JABXBU010000003">
    <property type="protein sequence ID" value="KAF8793266.1"/>
    <property type="molecule type" value="Genomic_DNA"/>
</dbReference>
<comment type="caution">
    <text evidence="3">The sequence shown here is derived from an EMBL/GenBank/DDBJ whole genome shotgun (WGS) entry which is preliminary data.</text>
</comment>